<feature type="transmembrane region" description="Helical" evidence="2">
    <location>
        <begin position="530"/>
        <end position="553"/>
    </location>
</feature>
<dbReference type="NCBIfam" id="TIGR04315">
    <property type="entry name" value="octaheme_Shew"/>
    <property type="match status" value="1"/>
</dbReference>
<reference evidence="3 4" key="1">
    <citation type="submission" date="2017-02" db="EMBL/GenBank/DDBJ databases">
        <authorList>
            <person name="Peterson S.W."/>
        </authorList>
    </citation>
    <scope>NUCLEOTIDE SEQUENCE [LARGE SCALE GENOMIC DNA]</scope>
    <source>
        <strain evidence="3 4">DSM 16080</strain>
    </source>
</reference>
<dbReference type="SUPFAM" id="SSF48695">
    <property type="entry name" value="Multiheme cytochromes"/>
    <property type="match status" value="1"/>
</dbReference>
<evidence type="ECO:0000256" key="2">
    <source>
        <dbReference type="SAM" id="Phobius"/>
    </source>
</evidence>
<dbReference type="InterPro" id="IPR051829">
    <property type="entry name" value="Multiheme_Cytochr_ET"/>
</dbReference>
<accession>A0A1T4W1G4</accession>
<protein>
    <submittedName>
        <fullName evidence="3">Octaheme c-type cytochrome, tetrathionate reductase family</fullName>
    </submittedName>
</protein>
<dbReference type="Gene3D" id="1.10.1130.10">
    <property type="entry name" value="Flavocytochrome C3, Chain A"/>
    <property type="match status" value="1"/>
</dbReference>
<dbReference type="AlphaFoldDB" id="A0A1T4W1G4"/>
<keyword evidence="2" id="KW-0812">Transmembrane</keyword>
<keyword evidence="4" id="KW-1185">Reference proteome</keyword>
<keyword evidence="1" id="KW-0732">Signal</keyword>
<evidence type="ECO:0000313" key="4">
    <source>
        <dbReference type="Proteomes" id="UP000190027"/>
    </source>
</evidence>
<evidence type="ECO:0000313" key="3">
    <source>
        <dbReference type="EMBL" id="SKA71083.1"/>
    </source>
</evidence>
<dbReference type="GO" id="GO:0016491">
    <property type="term" value="F:oxidoreductase activity"/>
    <property type="evidence" value="ECO:0007669"/>
    <property type="project" value="TreeGrafter"/>
</dbReference>
<dbReference type="InterPro" id="IPR024673">
    <property type="entry name" value="Octahem_Cyt_c"/>
</dbReference>
<organism evidence="3 4">
    <name type="scientific">Paucidesulfovibrio gracilis DSM 16080</name>
    <dbReference type="NCBI Taxonomy" id="1121449"/>
    <lineage>
        <taxon>Bacteria</taxon>
        <taxon>Pseudomonadati</taxon>
        <taxon>Thermodesulfobacteriota</taxon>
        <taxon>Desulfovibrionia</taxon>
        <taxon>Desulfovibrionales</taxon>
        <taxon>Desulfovibrionaceae</taxon>
        <taxon>Paucidesulfovibrio</taxon>
    </lineage>
</organism>
<proteinExistence type="predicted"/>
<name>A0A1T4W1G4_9BACT</name>
<dbReference type="Proteomes" id="UP000190027">
    <property type="component" value="Unassembled WGS sequence"/>
</dbReference>
<keyword evidence="2" id="KW-0472">Membrane</keyword>
<dbReference type="PANTHER" id="PTHR35038">
    <property type="entry name" value="DISSIMILATORY SULFITE REDUCTASE SIRA"/>
    <property type="match status" value="1"/>
</dbReference>
<dbReference type="STRING" id="1121449.SAMN02745704_00071"/>
<dbReference type="PIRSF" id="PIRSF039014">
    <property type="entry name" value="OTR_cyc"/>
    <property type="match status" value="1"/>
</dbReference>
<keyword evidence="2" id="KW-1133">Transmembrane helix</keyword>
<gene>
    <name evidence="3" type="ORF">SAMN02745704_00071</name>
</gene>
<dbReference type="Pfam" id="PF11783">
    <property type="entry name" value="Cytochrome_cB"/>
    <property type="match status" value="1"/>
</dbReference>
<dbReference type="InterPro" id="IPR036280">
    <property type="entry name" value="Multihaem_cyt_sf"/>
</dbReference>
<evidence type="ECO:0000256" key="1">
    <source>
        <dbReference type="ARBA" id="ARBA00022729"/>
    </source>
</evidence>
<sequence>MRQQWSIVGLTVGAMLFLIVSAGTVRADENAPGRLMARQATMTSHAPITADHSKFQELQFDPVKQRSFKGPEVTRACLGCHNKAAIQFHQTIHWTWRDPISDPERKIGKGGLTVNNFCVAVPSNEPRCTSCHAGYGWESKDFDFANPETVDCLVCHDQTGEYQKFPTMAGYPAPWIADPENPGEQKGKTFSSGKVFYAPNWAEVAQSVGRPDRTNCGTCHFYGGGGDAVKHGDLDSSLSHPDKHLDVHMGTKDSGGQEFACIRCHTTKAHDIAGRIYSNPAVMERKSLVEHDLQPKIMCESCHTADPHGDQKMNDHTDRVACQSCHIPTFARVKPTKMWWDWSKAGDKERKAVMDEYGKPDYVKKKGEFVWAKDVVPEYHWFNGAMTTTTAEDRIDPSEEVRLQWPMGDRSDPNARIMPFKVHRGKTPYDSVNNTMAIPHLFPSGKDDKTAYWKNFDWHKALAQGMEYADVPFSGEFGFVETAFAYPTTHMVAPKDNVVPCVECHAKQGRLADLSGFYMPGRDSVKAIDYLGWAGVVGSLLAVLIHGLLRLFARNRREG</sequence>
<dbReference type="PANTHER" id="PTHR35038:SF5">
    <property type="entry name" value="CYTOCHROME C-TYPE PROTEIN NRFB"/>
    <property type="match status" value="1"/>
</dbReference>
<dbReference type="EMBL" id="FUYC01000001">
    <property type="protein sequence ID" value="SKA71083.1"/>
    <property type="molecule type" value="Genomic_DNA"/>
</dbReference>